<dbReference type="InterPro" id="IPR044244">
    <property type="entry name" value="TTC27/Emw1"/>
</dbReference>
<organism evidence="6 7">
    <name type="scientific">Calicophoron daubneyi</name>
    <name type="common">Rumen fluke</name>
    <name type="synonym">Paramphistomum daubneyi</name>
    <dbReference type="NCBI Taxonomy" id="300641"/>
    <lineage>
        <taxon>Eukaryota</taxon>
        <taxon>Metazoa</taxon>
        <taxon>Spiralia</taxon>
        <taxon>Lophotrochozoa</taxon>
        <taxon>Platyhelminthes</taxon>
        <taxon>Trematoda</taxon>
        <taxon>Digenea</taxon>
        <taxon>Plagiorchiida</taxon>
        <taxon>Pronocephalata</taxon>
        <taxon>Paramphistomoidea</taxon>
        <taxon>Paramphistomidae</taxon>
        <taxon>Calicophoron</taxon>
    </lineage>
</organism>
<dbReference type="InterPro" id="IPR011990">
    <property type="entry name" value="TPR-like_helical_dom_sf"/>
</dbReference>
<dbReference type="InterPro" id="IPR019734">
    <property type="entry name" value="TPR_rpt"/>
</dbReference>
<dbReference type="PROSITE" id="PS50005">
    <property type="entry name" value="TPR"/>
    <property type="match status" value="1"/>
</dbReference>
<comment type="caution">
    <text evidence="6">The sequence shown here is derived from an EMBL/GenBank/DDBJ whole genome shotgun (WGS) entry which is preliminary data.</text>
</comment>
<dbReference type="PANTHER" id="PTHR16193">
    <property type="entry name" value="TETRATRICOPEPTIDE REPEAT PROTEIN 27"/>
    <property type="match status" value="1"/>
</dbReference>
<dbReference type="Gene3D" id="1.25.40.10">
    <property type="entry name" value="Tetratricopeptide repeat domain"/>
    <property type="match status" value="1"/>
</dbReference>
<gene>
    <name evidence="6" type="ORF">CDAUBV1_LOCUS6549</name>
</gene>
<dbReference type="PANTHER" id="PTHR16193:SF0">
    <property type="entry name" value="TETRATRICOPEPTIDE REPEAT PROTEIN 27"/>
    <property type="match status" value="1"/>
</dbReference>
<sequence>MDSKLWPEYKSILATITCDEVKDGNLADVLLEKSISSLSFLDCLLSYFVSVNFIGGFGEETVEIGALDEEAVNALSCEGEVPFKQTTSLGVLWICKCLSHQMSEVSRTLRFSYLLFFLKCVYLNQYLLGQERSTHLDAEVVETLKECEAELEQENKIVDSELICYYILAAYLSVFYYRYEVAEDFANRCAAHLNLSINFTGALGKRTRFQQSDVANLLLKVDRPSDSSETSKMECSALPKIVSLNDDTLLNSVLFTGDESKHFPVLSVYEQSLILLLCELFRLAHPVDDLTSEQRLAYLNAIVRQAYPDPNDQSNRSEAQGSSWPVATETLFQKSIIERNSARKSERSLSQLEELANQFGRKEPPLSQRHVDHFFLTRMPSVWTVQIEQARLLVRAGCYKSALDVFLRWNRWFDIIDCYTHLNKRELAEEVIRQQLAKGDKSPELYCALGDVTENRDHYLKAWEISNHKSARAMRSLAVVYMYADRDYAKAIECFEKSLAINNLQNSVWFTFGCCCLQAKEYAKAENAFRRCVQIEPENFEAWNNCASAVVLQGKKDIALKLLKEACRYNYENWRIWDNISIISADVGSFQDTIQACHRLLDLRGKYSDAQVLGVLAKAVLDDVKDCNGMPASTLRSKVLELFGRVTASTPTNATIWDEYAHLLLGEKPKLQLVTYQKAVQDLQIAHRCRIQPSAVAWENDPLKRKAVVRGLHVWAETVFRADDLVQLENGEDSTDIHRAEHDTFIKSMLASLRLSLKSVIGRLKKAEECCIVIEVREEVNTMLSDLNELENVIEKKLEN</sequence>
<name>A0AAV2TDA6_CALDB</name>
<evidence type="ECO:0000256" key="5">
    <source>
        <dbReference type="SAM" id="Coils"/>
    </source>
</evidence>
<accession>A0AAV2TDA6</accession>
<keyword evidence="2 4" id="KW-0802">TPR repeat</keyword>
<evidence type="ECO:0000256" key="3">
    <source>
        <dbReference type="ARBA" id="ARBA00024020"/>
    </source>
</evidence>
<comment type="similarity">
    <text evidence="3">Belongs to the TTC27 family.</text>
</comment>
<evidence type="ECO:0000313" key="6">
    <source>
        <dbReference type="EMBL" id="CAL5133288.1"/>
    </source>
</evidence>
<evidence type="ECO:0000256" key="4">
    <source>
        <dbReference type="PROSITE-ProRule" id="PRU00339"/>
    </source>
</evidence>
<reference evidence="6" key="1">
    <citation type="submission" date="2024-06" db="EMBL/GenBank/DDBJ databases">
        <authorList>
            <person name="Liu X."/>
            <person name="Lenzi L."/>
            <person name="Haldenby T S."/>
            <person name="Uol C."/>
        </authorList>
    </citation>
    <scope>NUCLEOTIDE SEQUENCE</scope>
</reference>
<protein>
    <recommendedName>
        <fullName evidence="8">Tetratricopeptide repeat protein 27</fullName>
    </recommendedName>
</protein>
<keyword evidence="5" id="KW-0175">Coiled coil</keyword>
<dbReference type="Proteomes" id="UP001497525">
    <property type="component" value="Unassembled WGS sequence"/>
</dbReference>
<dbReference type="AlphaFoldDB" id="A0AAV2TDA6"/>
<evidence type="ECO:0000256" key="1">
    <source>
        <dbReference type="ARBA" id="ARBA00022737"/>
    </source>
</evidence>
<dbReference type="SUPFAM" id="SSF48452">
    <property type="entry name" value="TPR-like"/>
    <property type="match status" value="2"/>
</dbReference>
<feature type="coiled-coil region" evidence="5">
    <location>
        <begin position="773"/>
        <end position="800"/>
    </location>
</feature>
<proteinExistence type="inferred from homology"/>
<dbReference type="Pfam" id="PF13181">
    <property type="entry name" value="TPR_8"/>
    <property type="match status" value="1"/>
</dbReference>
<evidence type="ECO:0000313" key="7">
    <source>
        <dbReference type="Proteomes" id="UP001497525"/>
    </source>
</evidence>
<evidence type="ECO:0008006" key="8">
    <source>
        <dbReference type="Google" id="ProtNLM"/>
    </source>
</evidence>
<keyword evidence="1" id="KW-0677">Repeat</keyword>
<dbReference type="EMBL" id="CAXLJL010000156">
    <property type="protein sequence ID" value="CAL5133288.1"/>
    <property type="molecule type" value="Genomic_DNA"/>
</dbReference>
<dbReference type="SMART" id="SM00028">
    <property type="entry name" value="TPR"/>
    <property type="match status" value="5"/>
</dbReference>
<evidence type="ECO:0000256" key="2">
    <source>
        <dbReference type="ARBA" id="ARBA00022803"/>
    </source>
</evidence>
<feature type="repeat" description="TPR" evidence="4">
    <location>
        <begin position="506"/>
        <end position="539"/>
    </location>
</feature>